<evidence type="ECO:0000256" key="1">
    <source>
        <dbReference type="SAM" id="MobiDB-lite"/>
    </source>
</evidence>
<accession>A0A328BJN5</accession>
<keyword evidence="3" id="KW-1185">Reference proteome</keyword>
<dbReference type="RefSeq" id="WP_111479044.1">
    <property type="nucleotide sequence ID" value="NZ_QHKM01000004.1"/>
</dbReference>
<sequence length="74" mass="7755">MTPDPAEFDSIPNEADEAAARRSEQPVDHGTSADAAAPIITQGHMGDGSGQRGSYGDSDQTNGMEGNREQPKPE</sequence>
<protein>
    <submittedName>
        <fullName evidence="2">Uncharacterized protein</fullName>
    </submittedName>
</protein>
<dbReference type="AlphaFoldDB" id="A0A328BJN5"/>
<reference evidence="3" key="1">
    <citation type="submission" date="2018-05" db="EMBL/GenBank/DDBJ databases">
        <authorList>
            <person name="Nie L."/>
        </authorList>
    </citation>
    <scope>NUCLEOTIDE SEQUENCE [LARGE SCALE GENOMIC DNA]</scope>
    <source>
        <strain evidence="3">NL</strain>
    </source>
</reference>
<comment type="caution">
    <text evidence="2">The sequence shown here is derived from an EMBL/GenBank/DDBJ whole genome shotgun (WGS) entry which is preliminary data.</text>
</comment>
<feature type="region of interest" description="Disordered" evidence="1">
    <location>
        <begin position="1"/>
        <end position="74"/>
    </location>
</feature>
<gene>
    <name evidence="2" type="ORF">DLM85_15680</name>
</gene>
<feature type="compositionally biased region" description="Basic and acidic residues" evidence="1">
    <location>
        <begin position="18"/>
        <end position="27"/>
    </location>
</feature>
<proteinExistence type="predicted"/>
<evidence type="ECO:0000313" key="2">
    <source>
        <dbReference type="EMBL" id="RAK66134.1"/>
    </source>
</evidence>
<name>A0A328BJN5_9BACT</name>
<dbReference type="Proteomes" id="UP000248553">
    <property type="component" value="Unassembled WGS sequence"/>
</dbReference>
<dbReference type="OrthoDB" id="887365at2"/>
<dbReference type="EMBL" id="QHKM01000004">
    <property type="protein sequence ID" value="RAK66134.1"/>
    <property type="molecule type" value="Genomic_DNA"/>
</dbReference>
<evidence type="ECO:0000313" key="3">
    <source>
        <dbReference type="Proteomes" id="UP000248553"/>
    </source>
</evidence>
<organism evidence="2 3">
    <name type="scientific">Hymenobacter edaphi</name>
    <dbReference type="NCBI Taxonomy" id="2211146"/>
    <lineage>
        <taxon>Bacteria</taxon>
        <taxon>Pseudomonadati</taxon>
        <taxon>Bacteroidota</taxon>
        <taxon>Cytophagia</taxon>
        <taxon>Cytophagales</taxon>
        <taxon>Hymenobacteraceae</taxon>
        <taxon>Hymenobacter</taxon>
    </lineage>
</organism>